<sequence>MINSHLLYRLSYRGTELRYIFTASKLVLASVSLAIRFRVTAAEAGYSTFFVLLVNHFFSFNLLICKLFCGHRCCW</sequence>
<keyword evidence="1" id="KW-0472">Membrane</keyword>
<evidence type="ECO:0000313" key="3">
    <source>
        <dbReference type="Proteomes" id="UP000294335"/>
    </source>
</evidence>
<accession>A0AAQ1P3M5</accession>
<comment type="caution">
    <text evidence="2">The sequence shown here is derived from an EMBL/GenBank/DDBJ whole genome shotgun (WGS) entry which is preliminary data.</text>
</comment>
<reference evidence="2 3" key="1">
    <citation type="submission" date="2018-02" db="EMBL/GenBank/DDBJ databases">
        <authorList>
            <person name="Dubost A."/>
        </authorList>
    </citation>
    <scope>NUCLEOTIDE SEQUENCE [LARGE SCALE GENOMIC DNA]</scope>
    <source>
        <strain evidence="3">JV551A3</strain>
    </source>
</reference>
<evidence type="ECO:0000256" key="1">
    <source>
        <dbReference type="SAM" id="Phobius"/>
    </source>
</evidence>
<dbReference type="Proteomes" id="UP000294335">
    <property type="component" value="Unassembled WGS sequence"/>
</dbReference>
<dbReference type="AlphaFoldDB" id="A0AAQ1P3M5"/>
<protein>
    <submittedName>
        <fullName evidence="2">Uncharacterized protein</fullName>
    </submittedName>
</protein>
<organism evidence="2 3">
    <name type="scientific">Pseudomonas inefficax</name>
    <dbReference type="NCBI Taxonomy" id="2078786"/>
    <lineage>
        <taxon>Bacteria</taxon>
        <taxon>Pseudomonadati</taxon>
        <taxon>Pseudomonadota</taxon>
        <taxon>Gammaproteobacteria</taxon>
        <taxon>Pseudomonadales</taxon>
        <taxon>Pseudomonadaceae</taxon>
        <taxon>Pseudomonas</taxon>
    </lineage>
</organism>
<gene>
    <name evidence="2" type="ORF">JV551A3_V1_460028</name>
</gene>
<keyword evidence="3" id="KW-1185">Reference proteome</keyword>
<evidence type="ECO:0000313" key="2">
    <source>
        <dbReference type="EMBL" id="SPO59165.1"/>
    </source>
</evidence>
<keyword evidence="1" id="KW-0812">Transmembrane</keyword>
<dbReference type="EMBL" id="OPYN01000046">
    <property type="protein sequence ID" value="SPO59165.1"/>
    <property type="molecule type" value="Genomic_DNA"/>
</dbReference>
<proteinExistence type="predicted"/>
<keyword evidence="1" id="KW-1133">Transmembrane helix</keyword>
<feature type="transmembrane region" description="Helical" evidence="1">
    <location>
        <begin position="20"/>
        <end position="37"/>
    </location>
</feature>
<name>A0AAQ1P3M5_9PSED</name>
<feature type="transmembrane region" description="Helical" evidence="1">
    <location>
        <begin position="49"/>
        <end position="69"/>
    </location>
</feature>